<feature type="domain" description="Myb-like" evidence="2">
    <location>
        <begin position="47"/>
        <end position="118"/>
    </location>
</feature>
<feature type="region of interest" description="Disordered" evidence="1">
    <location>
        <begin position="176"/>
        <end position="212"/>
    </location>
</feature>
<evidence type="ECO:0000259" key="2">
    <source>
        <dbReference type="PROSITE" id="PS50090"/>
    </source>
</evidence>
<dbReference type="InterPro" id="IPR006912">
    <property type="entry name" value="Harbinger_derived_prot"/>
</dbReference>
<dbReference type="eggNOG" id="ENOG502QR5Z">
    <property type="taxonomic scope" value="Eukaryota"/>
</dbReference>
<dbReference type="EnsemblPlants" id="Bo7g014730.1">
    <property type="protein sequence ID" value="Bo7g014730.1"/>
    <property type="gene ID" value="Bo7g014730"/>
</dbReference>
<organism evidence="3 4">
    <name type="scientific">Brassica oleracea var. oleracea</name>
    <dbReference type="NCBI Taxonomy" id="109376"/>
    <lineage>
        <taxon>Eukaryota</taxon>
        <taxon>Viridiplantae</taxon>
        <taxon>Streptophyta</taxon>
        <taxon>Embryophyta</taxon>
        <taxon>Tracheophyta</taxon>
        <taxon>Spermatophyta</taxon>
        <taxon>Magnoliopsida</taxon>
        <taxon>eudicotyledons</taxon>
        <taxon>Gunneridae</taxon>
        <taxon>Pentapetalae</taxon>
        <taxon>rosids</taxon>
        <taxon>malvids</taxon>
        <taxon>Brassicales</taxon>
        <taxon>Brassicaceae</taxon>
        <taxon>Brassiceae</taxon>
        <taxon>Brassica</taxon>
    </lineage>
</organism>
<evidence type="ECO:0000256" key="1">
    <source>
        <dbReference type="SAM" id="MobiDB-lite"/>
    </source>
</evidence>
<dbReference type="AlphaFoldDB" id="A0A0D3D3H3"/>
<dbReference type="HOGENOM" id="CLU_012390_5_4_1"/>
<reference evidence="3 4" key="1">
    <citation type="journal article" date="2014" name="Genome Biol.">
        <title>Transcriptome and methylome profiling reveals relics of genome dominance in the mesopolyploid Brassica oleracea.</title>
        <authorList>
            <person name="Parkin I.A."/>
            <person name="Koh C."/>
            <person name="Tang H."/>
            <person name="Robinson S.J."/>
            <person name="Kagale S."/>
            <person name="Clarke W.E."/>
            <person name="Town C.D."/>
            <person name="Nixon J."/>
            <person name="Krishnakumar V."/>
            <person name="Bidwell S.L."/>
            <person name="Denoeud F."/>
            <person name="Belcram H."/>
            <person name="Links M.G."/>
            <person name="Just J."/>
            <person name="Clarke C."/>
            <person name="Bender T."/>
            <person name="Huebert T."/>
            <person name="Mason A.S."/>
            <person name="Pires J.C."/>
            <person name="Barker G."/>
            <person name="Moore J."/>
            <person name="Walley P.G."/>
            <person name="Manoli S."/>
            <person name="Batley J."/>
            <person name="Edwards D."/>
            <person name="Nelson M.N."/>
            <person name="Wang X."/>
            <person name="Paterson A.H."/>
            <person name="King G."/>
            <person name="Bancroft I."/>
            <person name="Chalhoub B."/>
            <person name="Sharpe A.G."/>
        </authorList>
    </citation>
    <scope>NUCLEOTIDE SEQUENCE</scope>
    <source>
        <strain evidence="3 4">cv. TO1000</strain>
    </source>
</reference>
<dbReference type="Gramene" id="Bo7g014730.1">
    <property type="protein sequence ID" value="Bo7g014730.1"/>
    <property type="gene ID" value="Bo7g014730"/>
</dbReference>
<evidence type="ECO:0000313" key="4">
    <source>
        <dbReference type="Proteomes" id="UP000032141"/>
    </source>
</evidence>
<sequence>MDYDPYKTQTSNFVDLLNSQQDVVFGLGEDSVRVSSSQVPHFGEIPVERKERRTWTPTDDQVLISSWLNTSKDPVVGNEQRSGAFWQRIAAYFAASPKIAVSERREAGHCKQRWHKINDLVGKFCGAFEAASRERTSGQNEIFFNNHNKKFTLEHAWKELRNDQKWCDLSTSKTESGCKKRKLDDSAQSATSHASESMTDRPPGVKSAKANCKKRKAEERLSEFVGMWSIKEDMAIKERLSKMKLLDRLLAKVEPLDEYEETLKQKLINELESVTGCGVESREVNEWSHGSVFYPLVVGSVLHRLCLLVVTGSMASGSHNPFEGSDDDTCDEYFDQTFDQYFDQTFENFTIDYVNQEEERKKRKKRVYIERNREEGDLRLWKDYFCNTPTYPQNLFRRRFRMNKPLFMHIVDRLSNEVHFFRQKKDSLGRLSLSPLQKCSAAIRLLAYGSAADTVDEYLRLGETTARSCLEHFVEGIINLFGDEYLRRPTPADLQRLLDIGEHRGFPGMIGSIDCMHWEWKNCPTAWKGQYSRGSGKPTIVLEAVASYDLWIWHAFFGPPGTLNDINVLDRSPVFDDIINGQAPQVTYYVSGREYNLAYYLTDGIYPKWATFIQSIPMPQGPKAVLFAQRQEAVRKDVERAFGVLQARFAIVKNPALFWDKVKIGKIMRACIILHNMIVEDERDGYTLFDVSEFQQGEDTGSSHVDLTYSTDIIWLNTYGVNLDLMKTTTELQFFFLYSRLT</sequence>
<accession>A0A0D3D3H3</accession>
<reference evidence="3" key="2">
    <citation type="submission" date="2015-03" db="UniProtKB">
        <authorList>
            <consortium name="EnsemblPlants"/>
        </authorList>
    </citation>
    <scope>IDENTIFICATION</scope>
</reference>
<name>A0A0D3D3H3_BRAOL</name>
<dbReference type="Pfam" id="PF04827">
    <property type="entry name" value="Plant_tran"/>
    <property type="match status" value="1"/>
</dbReference>
<dbReference type="PANTHER" id="PTHR47150">
    <property type="entry name" value="OS12G0169200 PROTEIN"/>
    <property type="match status" value="1"/>
</dbReference>
<keyword evidence="4" id="KW-1185">Reference proteome</keyword>
<protein>
    <recommendedName>
        <fullName evidence="2">Myb-like domain-containing protein</fullName>
    </recommendedName>
</protein>
<dbReference type="Proteomes" id="UP000032141">
    <property type="component" value="Chromosome C7"/>
</dbReference>
<dbReference type="PROSITE" id="PS50090">
    <property type="entry name" value="MYB_LIKE"/>
    <property type="match status" value="1"/>
</dbReference>
<feature type="compositionally biased region" description="Polar residues" evidence="1">
    <location>
        <begin position="186"/>
        <end position="197"/>
    </location>
</feature>
<dbReference type="InterPro" id="IPR001005">
    <property type="entry name" value="SANT/Myb"/>
</dbReference>
<dbReference type="PANTHER" id="PTHR47150:SF5">
    <property type="entry name" value="OS07G0546750 PROTEIN"/>
    <property type="match status" value="1"/>
</dbReference>
<proteinExistence type="predicted"/>
<evidence type="ECO:0000313" key="3">
    <source>
        <dbReference type="EnsemblPlants" id="Bo7g014730.1"/>
    </source>
</evidence>
<feature type="compositionally biased region" description="Basic and acidic residues" evidence="1">
    <location>
        <begin position="176"/>
        <end position="185"/>
    </location>
</feature>